<evidence type="ECO:0000256" key="4">
    <source>
        <dbReference type="SAM" id="Phobius"/>
    </source>
</evidence>
<sequence length="214" mass="23905">MAYLSVMVVVVADSTPPPLLDILAMGLYFYRLRITSATSEKLALGKWTVLLKSHTEATAAPHHNLVIGTLWLCESCLSYALYYIIQARLVRVFPSTYLMTTLTCLLGSLQSFIVGVFVVRERMEWRLRWDLLLLNIVYSTMSELGSIHPNILCVAYDDRGMFNTGIVFLLLTWVIGRSGPRTNIYLGRALCGPLGQRQGAKASCFNDSCIGAMR</sequence>
<dbReference type="EnsemblPlants" id="LPERR07G21130.1">
    <property type="protein sequence ID" value="LPERR07G21130.1"/>
    <property type="gene ID" value="LPERR07G21130"/>
</dbReference>
<dbReference type="AlphaFoldDB" id="A0A0D9X268"/>
<evidence type="ECO:0000256" key="3">
    <source>
        <dbReference type="ARBA" id="ARBA00023136"/>
    </source>
</evidence>
<reference evidence="5 6" key="1">
    <citation type="submission" date="2012-08" db="EMBL/GenBank/DDBJ databases">
        <title>Oryza genome evolution.</title>
        <authorList>
            <person name="Wing R.A."/>
        </authorList>
    </citation>
    <scope>NUCLEOTIDE SEQUENCE</scope>
</reference>
<evidence type="ECO:0000256" key="2">
    <source>
        <dbReference type="ARBA" id="ARBA00022989"/>
    </source>
</evidence>
<evidence type="ECO:0000313" key="5">
    <source>
        <dbReference type="EnsemblPlants" id="LPERR07G21130.1"/>
    </source>
</evidence>
<proteinExistence type="predicted"/>
<dbReference type="STRING" id="77586.A0A0D9X268"/>
<dbReference type="Proteomes" id="UP000032180">
    <property type="component" value="Chromosome 7"/>
</dbReference>
<dbReference type="InterPro" id="IPR030184">
    <property type="entry name" value="WAT1-related"/>
</dbReference>
<reference evidence="5" key="3">
    <citation type="submission" date="2015-04" db="UniProtKB">
        <authorList>
            <consortium name="EnsemblPlants"/>
        </authorList>
    </citation>
    <scope>IDENTIFICATION</scope>
</reference>
<keyword evidence="3 4" id="KW-0472">Membrane</keyword>
<reference evidence="6" key="2">
    <citation type="submission" date="2013-12" db="EMBL/GenBank/DDBJ databases">
        <authorList>
            <person name="Yu Y."/>
            <person name="Lee S."/>
            <person name="de Baynast K."/>
            <person name="Wissotski M."/>
            <person name="Liu L."/>
            <person name="Talag J."/>
            <person name="Goicoechea J."/>
            <person name="Angelova A."/>
            <person name="Jetty R."/>
            <person name="Kudrna D."/>
            <person name="Golser W."/>
            <person name="Rivera L."/>
            <person name="Zhang J."/>
            <person name="Wing R."/>
        </authorList>
    </citation>
    <scope>NUCLEOTIDE SEQUENCE</scope>
</reference>
<accession>A0A0D9X268</accession>
<keyword evidence="1 4" id="KW-0812">Transmembrane</keyword>
<dbReference type="eggNOG" id="ENOG502QSBZ">
    <property type="taxonomic scope" value="Eukaryota"/>
</dbReference>
<keyword evidence="6" id="KW-1185">Reference proteome</keyword>
<dbReference type="Gramene" id="LPERR07G21130.1">
    <property type="protein sequence ID" value="LPERR07G21130.1"/>
    <property type="gene ID" value="LPERR07G21130"/>
</dbReference>
<evidence type="ECO:0000313" key="6">
    <source>
        <dbReference type="Proteomes" id="UP000032180"/>
    </source>
</evidence>
<dbReference type="GO" id="GO:0022857">
    <property type="term" value="F:transmembrane transporter activity"/>
    <property type="evidence" value="ECO:0007669"/>
    <property type="project" value="InterPro"/>
</dbReference>
<name>A0A0D9X268_9ORYZ</name>
<dbReference type="HOGENOM" id="CLU_1290644_0_0_1"/>
<organism evidence="5 6">
    <name type="scientific">Leersia perrieri</name>
    <dbReference type="NCBI Taxonomy" id="77586"/>
    <lineage>
        <taxon>Eukaryota</taxon>
        <taxon>Viridiplantae</taxon>
        <taxon>Streptophyta</taxon>
        <taxon>Embryophyta</taxon>
        <taxon>Tracheophyta</taxon>
        <taxon>Spermatophyta</taxon>
        <taxon>Magnoliopsida</taxon>
        <taxon>Liliopsida</taxon>
        <taxon>Poales</taxon>
        <taxon>Poaceae</taxon>
        <taxon>BOP clade</taxon>
        <taxon>Oryzoideae</taxon>
        <taxon>Oryzeae</taxon>
        <taxon>Oryzinae</taxon>
        <taxon>Leersia</taxon>
    </lineage>
</organism>
<keyword evidence="2 4" id="KW-1133">Transmembrane helix</keyword>
<dbReference type="PANTHER" id="PTHR31218">
    <property type="entry name" value="WAT1-RELATED PROTEIN"/>
    <property type="match status" value="1"/>
</dbReference>
<protein>
    <submittedName>
        <fullName evidence="5">Uncharacterized protein</fullName>
    </submittedName>
</protein>
<feature type="transmembrane region" description="Helical" evidence="4">
    <location>
        <begin position="65"/>
        <end position="85"/>
    </location>
</feature>
<dbReference type="GO" id="GO:0016020">
    <property type="term" value="C:membrane"/>
    <property type="evidence" value="ECO:0007669"/>
    <property type="project" value="InterPro"/>
</dbReference>
<feature type="transmembrane region" description="Helical" evidence="4">
    <location>
        <begin position="97"/>
        <end position="119"/>
    </location>
</feature>
<evidence type="ECO:0000256" key="1">
    <source>
        <dbReference type="ARBA" id="ARBA00022692"/>
    </source>
</evidence>